<dbReference type="Proteomes" id="UP000095286">
    <property type="component" value="Unplaced"/>
</dbReference>
<reference evidence="2" key="1">
    <citation type="submission" date="2016-11" db="UniProtKB">
        <authorList>
            <consortium name="WormBaseParasite"/>
        </authorList>
    </citation>
    <scope>IDENTIFICATION</scope>
    <source>
        <strain evidence="2">KR3021</strain>
    </source>
</reference>
<dbReference type="WBParaSite" id="RSKR_0000690500.1">
    <property type="protein sequence ID" value="RSKR_0000690500.1"/>
    <property type="gene ID" value="RSKR_0000690500"/>
</dbReference>
<proteinExistence type="predicted"/>
<accession>A0AC35U3B8</accession>
<organism evidence="1 2">
    <name type="scientific">Rhabditophanes sp. KR3021</name>
    <dbReference type="NCBI Taxonomy" id="114890"/>
    <lineage>
        <taxon>Eukaryota</taxon>
        <taxon>Metazoa</taxon>
        <taxon>Ecdysozoa</taxon>
        <taxon>Nematoda</taxon>
        <taxon>Chromadorea</taxon>
        <taxon>Rhabditida</taxon>
        <taxon>Tylenchina</taxon>
        <taxon>Panagrolaimomorpha</taxon>
        <taxon>Strongyloidoidea</taxon>
        <taxon>Alloionematidae</taxon>
        <taxon>Rhabditophanes</taxon>
    </lineage>
</organism>
<protein>
    <submittedName>
        <fullName evidence="2">TIP41-like protein</fullName>
    </submittedName>
</protein>
<evidence type="ECO:0000313" key="2">
    <source>
        <dbReference type="WBParaSite" id="RSKR_0000690500.1"/>
    </source>
</evidence>
<name>A0AC35U3B8_9BILA</name>
<sequence>MADDFKRVISKMDDKSSGDGPKGIPYFLKRNLVQKSFGQEKYTFTETTDRILESNCYHMEDVTCNLCLYNEQLNIPHLPEIVFPNNSFKIGCDDGTVINFVTLDALKEIDVTKWPEFKVGSSEEWLHTREEYKNITPSGKPFDWSYTSFYKGTLGEKVAVETTDEKIDYEKLKRRDPITNYGNFTLYEDELHDNGLARMEIKYRSMAERVFVLQRFFLRIDNVMVRIVDTRLYHENESGYWLREWSLREQKVADMDEELKTNLKDVDYLAANLPLQDVQMEKLIF</sequence>
<evidence type="ECO:0000313" key="1">
    <source>
        <dbReference type="Proteomes" id="UP000095286"/>
    </source>
</evidence>